<dbReference type="RefSeq" id="XP_001805199.1">
    <property type="nucleotide sequence ID" value="XM_001805147.1"/>
</dbReference>
<dbReference type="HOGENOM" id="CLU_1678559_0_0_1"/>
<dbReference type="AlphaFoldDB" id="Q0TZM7"/>
<dbReference type="EMBL" id="CH445359">
    <property type="protein sequence ID" value="EAT77578.1"/>
    <property type="molecule type" value="Genomic_DNA"/>
</dbReference>
<reference evidence="2" key="1">
    <citation type="journal article" date="2007" name="Plant Cell">
        <title>Dothideomycete-plant interactions illuminated by genome sequencing and EST analysis of the wheat pathogen Stagonospora nodorum.</title>
        <authorList>
            <person name="Hane J.K."/>
            <person name="Lowe R.G."/>
            <person name="Solomon P.S."/>
            <person name="Tan K.C."/>
            <person name="Schoch C.L."/>
            <person name="Spatafora J.W."/>
            <person name="Crous P.W."/>
            <person name="Kodira C."/>
            <person name="Birren B.W."/>
            <person name="Galagan J.E."/>
            <person name="Torriani S.F."/>
            <person name="McDonald B.A."/>
            <person name="Oliver R.P."/>
        </authorList>
    </citation>
    <scope>NUCLEOTIDE SEQUENCE [LARGE SCALE GENOMIC DNA]</scope>
    <source>
        <strain evidence="2">SN15 / ATCC MYA-4574 / FGSC 10173</strain>
    </source>
</reference>
<proteinExistence type="predicted"/>
<dbReference type="KEGG" id="pno:SNOG_15035"/>
<dbReference type="GeneID" id="5982127"/>
<dbReference type="Proteomes" id="UP000001055">
    <property type="component" value="Unassembled WGS sequence"/>
</dbReference>
<sequence length="157" mass="18037">MGKHNNEPEMTRLEELELQRGLKDLVHGSKHRRSPISLSFLTFTEYIDTLYPSTNGTAILIGRHAATFPSSERKRSGREEFIMIRAIAYLDADKTTWKMVAQSSKAQYGITSALQEFSKDLERAMANVADNGSKRKRSGLFGEDDYYDEEREKRLRE</sequence>
<organism evidence="1 2">
    <name type="scientific">Phaeosphaeria nodorum (strain SN15 / ATCC MYA-4574 / FGSC 10173)</name>
    <name type="common">Glume blotch fungus</name>
    <name type="synonym">Parastagonospora nodorum</name>
    <dbReference type="NCBI Taxonomy" id="321614"/>
    <lineage>
        <taxon>Eukaryota</taxon>
        <taxon>Fungi</taxon>
        <taxon>Dikarya</taxon>
        <taxon>Ascomycota</taxon>
        <taxon>Pezizomycotina</taxon>
        <taxon>Dothideomycetes</taxon>
        <taxon>Pleosporomycetidae</taxon>
        <taxon>Pleosporales</taxon>
        <taxon>Pleosporineae</taxon>
        <taxon>Phaeosphaeriaceae</taxon>
        <taxon>Parastagonospora</taxon>
    </lineage>
</organism>
<accession>Q0TZM7</accession>
<dbReference type="OMA" id="ECIIIRA"/>
<dbReference type="eggNOG" id="ENOG502RNPT">
    <property type="taxonomic scope" value="Eukaryota"/>
</dbReference>
<evidence type="ECO:0000313" key="2">
    <source>
        <dbReference type="Proteomes" id="UP000001055"/>
    </source>
</evidence>
<evidence type="ECO:0000313" key="1">
    <source>
        <dbReference type="EMBL" id="EAT77578.1"/>
    </source>
</evidence>
<protein>
    <submittedName>
        <fullName evidence="1">Uncharacterized protein</fullName>
    </submittedName>
</protein>
<name>Q0TZM7_PHANO</name>
<dbReference type="InParanoid" id="Q0TZM7"/>
<gene>
    <name evidence="1" type="ORF">SNOG_15035</name>
</gene>
<dbReference type="VEuPathDB" id="FungiDB:JI435_150350"/>